<feature type="region of interest" description="Disordered" evidence="1">
    <location>
        <begin position="151"/>
        <end position="170"/>
    </location>
</feature>
<gene>
    <name evidence="2" type="ORF">ACFQ1Z_10100</name>
</gene>
<reference evidence="3" key="1">
    <citation type="journal article" date="2019" name="Int. J. Syst. Evol. Microbiol.">
        <title>The Global Catalogue of Microorganisms (GCM) 10K type strain sequencing project: providing services to taxonomists for standard genome sequencing and annotation.</title>
        <authorList>
            <consortium name="The Broad Institute Genomics Platform"/>
            <consortium name="The Broad Institute Genome Sequencing Center for Infectious Disease"/>
            <person name="Wu L."/>
            <person name="Ma J."/>
        </authorList>
    </citation>
    <scope>NUCLEOTIDE SEQUENCE [LARGE SCALE GENOMIC DNA]</scope>
    <source>
        <strain evidence="3">CCUG 58412</strain>
    </source>
</reference>
<accession>A0ABW3F7U2</accession>
<keyword evidence="3" id="KW-1185">Reference proteome</keyword>
<name>A0ABW3F7U2_9PROT</name>
<comment type="caution">
    <text evidence="2">The sequence shown here is derived from an EMBL/GenBank/DDBJ whole genome shotgun (WGS) entry which is preliminary data.</text>
</comment>
<evidence type="ECO:0000256" key="1">
    <source>
        <dbReference type="SAM" id="MobiDB-lite"/>
    </source>
</evidence>
<protein>
    <submittedName>
        <fullName evidence="2">Uncharacterized protein</fullName>
    </submittedName>
</protein>
<evidence type="ECO:0000313" key="2">
    <source>
        <dbReference type="EMBL" id="MFD0913898.1"/>
    </source>
</evidence>
<feature type="compositionally biased region" description="Polar residues" evidence="1">
    <location>
        <begin position="151"/>
        <end position="161"/>
    </location>
</feature>
<proteinExistence type="predicted"/>
<dbReference type="EMBL" id="JBHTKB010000002">
    <property type="protein sequence ID" value="MFD0913898.1"/>
    <property type="molecule type" value="Genomic_DNA"/>
</dbReference>
<sequence>MKSAPSINEQVESIMSRTTNLDLLKRLKIVHETLAKLCSKNVIPTISLLISHLNQNRLSISERSFYNSRKGGNLYREIYDVWKKHMHGGEIKLGDHVSEDIRNEPLAILDIDELSGITDPVLRYRVVMSLKLLRNTTVELETLKNVVTNSSKLSPISTSPNDTPPPKQSLLNQNEFKAVSNLLSNIDLTFNERGALIASRPIKINTVLSSPGLNQALQKICSKY</sequence>
<dbReference type="RefSeq" id="WP_379057384.1">
    <property type="nucleotide sequence ID" value="NZ_JBHTKB010000002.1"/>
</dbReference>
<dbReference type="Proteomes" id="UP001597128">
    <property type="component" value="Unassembled WGS sequence"/>
</dbReference>
<evidence type="ECO:0000313" key="3">
    <source>
        <dbReference type="Proteomes" id="UP001597128"/>
    </source>
</evidence>
<organism evidence="2 3">
    <name type="scientific">Methylophilus luteus</name>
    <dbReference type="NCBI Taxonomy" id="640108"/>
    <lineage>
        <taxon>Bacteria</taxon>
        <taxon>Pseudomonadati</taxon>
        <taxon>Pseudomonadota</taxon>
        <taxon>Betaproteobacteria</taxon>
        <taxon>Nitrosomonadales</taxon>
        <taxon>Methylophilaceae</taxon>
        <taxon>Methylophilus</taxon>
    </lineage>
</organism>